<dbReference type="Proteomes" id="UP000024635">
    <property type="component" value="Unassembled WGS sequence"/>
</dbReference>
<evidence type="ECO:0000256" key="1">
    <source>
        <dbReference type="SAM" id="MobiDB-lite"/>
    </source>
</evidence>
<name>A0A016WA41_9BILA</name>
<gene>
    <name evidence="2" type="primary">Acey_s0930.g3091</name>
    <name evidence="2" type="ORF">Y032_0930g3091</name>
</gene>
<comment type="caution">
    <text evidence="2">The sequence shown here is derived from an EMBL/GenBank/DDBJ whole genome shotgun (WGS) entry which is preliminary data.</text>
</comment>
<sequence length="132" mass="13858">MSMPVAKASDTQPSTEMYTGFQTTVDKGRGRGAGTLVVCCTSRSSGKSRRIFHCRLSSSAVDIAPALIMPSTRRTTSSQATANSKTTEASPISSTPPPTSAVASPESAKEEVTLRLRSILTDKAPEALPLLD</sequence>
<organism evidence="2 3">
    <name type="scientific">Ancylostoma ceylanicum</name>
    <dbReference type="NCBI Taxonomy" id="53326"/>
    <lineage>
        <taxon>Eukaryota</taxon>
        <taxon>Metazoa</taxon>
        <taxon>Ecdysozoa</taxon>
        <taxon>Nematoda</taxon>
        <taxon>Chromadorea</taxon>
        <taxon>Rhabditida</taxon>
        <taxon>Rhabditina</taxon>
        <taxon>Rhabditomorpha</taxon>
        <taxon>Strongyloidea</taxon>
        <taxon>Ancylostomatidae</taxon>
        <taxon>Ancylostomatinae</taxon>
        <taxon>Ancylostoma</taxon>
    </lineage>
</organism>
<dbReference type="AlphaFoldDB" id="A0A016WA41"/>
<reference evidence="3" key="1">
    <citation type="journal article" date="2015" name="Nat. Genet.">
        <title>The genome and transcriptome of the zoonotic hookworm Ancylostoma ceylanicum identify infection-specific gene families.</title>
        <authorList>
            <person name="Schwarz E.M."/>
            <person name="Hu Y."/>
            <person name="Antoshechkin I."/>
            <person name="Miller M.M."/>
            <person name="Sternberg P.W."/>
            <person name="Aroian R.V."/>
        </authorList>
    </citation>
    <scope>NUCLEOTIDE SEQUENCE</scope>
    <source>
        <strain evidence="3">HY135</strain>
    </source>
</reference>
<protein>
    <submittedName>
        <fullName evidence="2">Uncharacterized protein</fullName>
    </submittedName>
</protein>
<proteinExistence type="predicted"/>
<accession>A0A016WA41</accession>
<feature type="region of interest" description="Disordered" evidence="1">
    <location>
        <begin position="70"/>
        <end position="109"/>
    </location>
</feature>
<evidence type="ECO:0000313" key="2">
    <source>
        <dbReference type="EMBL" id="EYC36127.1"/>
    </source>
</evidence>
<keyword evidence="3" id="KW-1185">Reference proteome</keyword>
<dbReference type="EMBL" id="JARK01000530">
    <property type="protein sequence ID" value="EYC36127.1"/>
    <property type="molecule type" value="Genomic_DNA"/>
</dbReference>
<evidence type="ECO:0000313" key="3">
    <source>
        <dbReference type="Proteomes" id="UP000024635"/>
    </source>
</evidence>